<protein>
    <recommendedName>
        <fullName evidence="3">Tellurite resistance protein TerB</fullName>
    </recommendedName>
</protein>
<reference evidence="2" key="1">
    <citation type="journal article" date="2019" name="Int. J. Syst. Evol. Microbiol.">
        <title>The Global Catalogue of Microorganisms (GCM) 10K type strain sequencing project: providing services to taxonomists for standard genome sequencing and annotation.</title>
        <authorList>
            <consortium name="The Broad Institute Genomics Platform"/>
            <consortium name="The Broad Institute Genome Sequencing Center for Infectious Disease"/>
            <person name="Wu L."/>
            <person name="Ma J."/>
        </authorList>
    </citation>
    <scope>NUCLEOTIDE SEQUENCE [LARGE SCALE GENOMIC DNA]</scope>
    <source>
        <strain evidence="2">JCM 17738</strain>
    </source>
</reference>
<organism evidence="1 2">
    <name type="scientific">Ornithinibacter aureus</name>
    <dbReference type="NCBI Taxonomy" id="622664"/>
    <lineage>
        <taxon>Bacteria</taxon>
        <taxon>Bacillati</taxon>
        <taxon>Actinomycetota</taxon>
        <taxon>Actinomycetes</taxon>
        <taxon>Micrococcales</taxon>
        <taxon>Intrasporangiaceae</taxon>
        <taxon>Ornithinibacter</taxon>
    </lineage>
</organism>
<name>A0ABP8K723_9MICO</name>
<evidence type="ECO:0008006" key="3">
    <source>
        <dbReference type="Google" id="ProtNLM"/>
    </source>
</evidence>
<proteinExistence type="predicted"/>
<dbReference type="Proteomes" id="UP001500390">
    <property type="component" value="Unassembled WGS sequence"/>
</dbReference>
<accession>A0ABP8K723</accession>
<gene>
    <name evidence="1" type="ORF">GCM10023153_28550</name>
</gene>
<sequence length="149" mass="16032">MTADPRFTPQQWDELQNAVMYAFLLVTAPDGKIPRLKSAMLIKCFENSRVAGNPDEQLFASVMRSCENSKEVVLQRAMQSVLSGRSAQQSLHDVAGILKQASDGESTAFRANIVAIAAAVAKNGKFIPRISPAEAHAVEEVALALGFTG</sequence>
<evidence type="ECO:0000313" key="2">
    <source>
        <dbReference type="Proteomes" id="UP001500390"/>
    </source>
</evidence>
<dbReference type="EMBL" id="BAABFX010000040">
    <property type="protein sequence ID" value="GAA4400769.1"/>
    <property type="molecule type" value="Genomic_DNA"/>
</dbReference>
<evidence type="ECO:0000313" key="1">
    <source>
        <dbReference type="EMBL" id="GAA4400769.1"/>
    </source>
</evidence>
<keyword evidence="2" id="KW-1185">Reference proteome</keyword>
<comment type="caution">
    <text evidence="1">The sequence shown here is derived from an EMBL/GenBank/DDBJ whole genome shotgun (WGS) entry which is preliminary data.</text>
</comment>
<dbReference type="RefSeq" id="WP_159903931.1">
    <property type="nucleotide sequence ID" value="NZ_BAABFX010000040.1"/>
</dbReference>